<dbReference type="InterPro" id="IPR023214">
    <property type="entry name" value="HAD_sf"/>
</dbReference>
<evidence type="ECO:0000256" key="4">
    <source>
        <dbReference type="ARBA" id="ARBA00022842"/>
    </source>
</evidence>
<name>A0A7H0H8B6_9ACTN</name>
<dbReference type="InterPro" id="IPR051600">
    <property type="entry name" value="Beta-PGM-like"/>
</dbReference>
<reference evidence="6 7" key="1">
    <citation type="submission" date="2020-08" db="EMBL/GenBank/DDBJ databases">
        <title>Genome sequence of Tessaracoccus defluvii JCM 17540T.</title>
        <authorList>
            <person name="Hyun D.-W."/>
            <person name="Bae J.-W."/>
        </authorList>
    </citation>
    <scope>NUCLEOTIDE SEQUENCE [LARGE SCALE GENOMIC DNA]</scope>
    <source>
        <strain evidence="6 7">JCM 17540</strain>
    </source>
</reference>
<dbReference type="KEGG" id="tdf:H9L22_05290"/>
<dbReference type="InterPro" id="IPR036412">
    <property type="entry name" value="HAD-like_sf"/>
</dbReference>
<keyword evidence="3" id="KW-0479">Metal-binding</keyword>
<evidence type="ECO:0000256" key="3">
    <source>
        <dbReference type="ARBA" id="ARBA00022723"/>
    </source>
</evidence>
<dbReference type="PRINTS" id="PR00413">
    <property type="entry name" value="HADHALOGNASE"/>
</dbReference>
<dbReference type="PANTHER" id="PTHR46193">
    <property type="entry name" value="6-PHOSPHOGLUCONATE PHOSPHATASE"/>
    <property type="match status" value="1"/>
</dbReference>
<evidence type="ECO:0000256" key="5">
    <source>
        <dbReference type="ARBA" id="ARBA00023277"/>
    </source>
</evidence>
<dbReference type="SFLD" id="SFLDG01129">
    <property type="entry name" value="C1.5:_HAD__Beta-PGM__Phosphata"/>
    <property type="match status" value="1"/>
</dbReference>
<dbReference type="Proteomes" id="UP000516117">
    <property type="component" value="Chromosome"/>
</dbReference>
<proteinExistence type="inferred from homology"/>
<evidence type="ECO:0000256" key="2">
    <source>
        <dbReference type="ARBA" id="ARBA00006171"/>
    </source>
</evidence>
<dbReference type="InterPro" id="IPR023198">
    <property type="entry name" value="PGP-like_dom2"/>
</dbReference>
<dbReference type="InterPro" id="IPR041492">
    <property type="entry name" value="HAD_2"/>
</dbReference>
<keyword evidence="5" id="KW-0119">Carbohydrate metabolism</keyword>
<evidence type="ECO:0000256" key="1">
    <source>
        <dbReference type="ARBA" id="ARBA00001946"/>
    </source>
</evidence>
<dbReference type="Gene3D" id="3.40.50.1000">
    <property type="entry name" value="HAD superfamily/HAD-like"/>
    <property type="match status" value="1"/>
</dbReference>
<evidence type="ECO:0000313" key="7">
    <source>
        <dbReference type="Proteomes" id="UP000516117"/>
    </source>
</evidence>
<dbReference type="Pfam" id="PF13419">
    <property type="entry name" value="HAD_2"/>
    <property type="match status" value="1"/>
</dbReference>
<comment type="similarity">
    <text evidence="2">Belongs to the HAD-like hydrolase superfamily. CbbY/CbbZ/Gph/YieH family.</text>
</comment>
<keyword evidence="7" id="KW-1185">Reference proteome</keyword>
<dbReference type="SUPFAM" id="SSF56784">
    <property type="entry name" value="HAD-like"/>
    <property type="match status" value="1"/>
</dbReference>
<gene>
    <name evidence="6" type="ORF">H9L22_05290</name>
</gene>
<accession>A0A7H0H8B6</accession>
<dbReference type="GO" id="GO:0003824">
    <property type="term" value="F:catalytic activity"/>
    <property type="evidence" value="ECO:0007669"/>
    <property type="project" value="UniProtKB-ARBA"/>
</dbReference>
<dbReference type="RefSeq" id="WP_187721881.1">
    <property type="nucleotide sequence ID" value="NZ_BAABBL010000002.1"/>
</dbReference>
<dbReference type="NCBIfam" id="TIGR01509">
    <property type="entry name" value="HAD-SF-IA-v3"/>
    <property type="match status" value="1"/>
</dbReference>
<dbReference type="EMBL" id="CP060789">
    <property type="protein sequence ID" value="QNP56782.1"/>
    <property type="molecule type" value="Genomic_DNA"/>
</dbReference>
<dbReference type="PANTHER" id="PTHR46193:SF18">
    <property type="entry name" value="HEXITOL PHOSPHATASE B"/>
    <property type="match status" value="1"/>
</dbReference>
<comment type="cofactor">
    <cofactor evidence="1">
        <name>Mg(2+)</name>
        <dbReference type="ChEBI" id="CHEBI:18420"/>
    </cofactor>
</comment>
<dbReference type="GO" id="GO:0046872">
    <property type="term" value="F:metal ion binding"/>
    <property type="evidence" value="ECO:0007669"/>
    <property type="project" value="UniProtKB-KW"/>
</dbReference>
<evidence type="ECO:0000313" key="6">
    <source>
        <dbReference type="EMBL" id="QNP56782.1"/>
    </source>
</evidence>
<sequence length="225" mass="24018">MLVDPAAVLWDFDGTLVDSEPVWAQIEAEMLAGYGVVWGPEEMRSKIGQHAEVTTAQMAEAIGRPELQAELHHELHERVADRLTRDGLPWLPGALELLDEVTAAGIRSVVVTASAGLVMDAAARLLPEALEFVITADDVSRTKPDPECYELAMARLGVTADEVIILEDSVPGTAAGLASGAFVYAVPALAILEPHPRLHVAQGGLAGTTLAELTGLWRQYRKVAA</sequence>
<protein>
    <submittedName>
        <fullName evidence="6">HAD family phosphatase</fullName>
    </submittedName>
</protein>
<organism evidence="6 7">
    <name type="scientific">Tessaracoccus defluvii</name>
    <dbReference type="NCBI Taxonomy" id="1285901"/>
    <lineage>
        <taxon>Bacteria</taxon>
        <taxon>Bacillati</taxon>
        <taxon>Actinomycetota</taxon>
        <taxon>Actinomycetes</taxon>
        <taxon>Propionibacteriales</taxon>
        <taxon>Propionibacteriaceae</taxon>
        <taxon>Tessaracoccus</taxon>
    </lineage>
</organism>
<dbReference type="SFLD" id="SFLDS00003">
    <property type="entry name" value="Haloacid_Dehalogenase"/>
    <property type="match status" value="1"/>
</dbReference>
<dbReference type="AlphaFoldDB" id="A0A7H0H8B6"/>
<dbReference type="Gene3D" id="1.10.150.240">
    <property type="entry name" value="Putative phosphatase, domain 2"/>
    <property type="match status" value="1"/>
</dbReference>
<dbReference type="CDD" id="cd07505">
    <property type="entry name" value="HAD_BPGM-like"/>
    <property type="match status" value="1"/>
</dbReference>
<keyword evidence="4" id="KW-0460">Magnesium</keyword>
<dbReference type="InterPro" id="IPR006439">
    <property type="entry name" value="HAD-SF_hydro_IA"/>
</dbReference>